<comment type="caution">
    <text evidence="1">The sequence shown here is derived from an EMBL/GenBank/DDBJ whole genome shotgun (WGS) entry which is preliminary data.</text>
</comment>
<organism evidence="1 2">
    <name type="scientific">Hibiscus sabdariffa</name>
    <name type="common">roselle</name>
    <dbReference type="NCBI Taxonomy" id="183260"/>
    <lineage>
        <taxon>Eukaryota</taxon>
        <taxon>Viridiplantae</taxon>
        <taxon>Streptophyta</taxon>
        <taxon>Embryophyta</taxon>
        <taxon>Tracheophyta</taxon>
        <taxon>Spermatophyta</taxon>
        <taxon>Magnoliopsida</taxon>
        <taxon>eudicotyledons</taxon>
        <taxon>Gunneridae</taxon>
        <taxon>Pentapetalae</taxon>
        <taxon>rosids</taxon>
        <taxon>malvids</taxon>
        <taxon>Malvales</taxon>
        <taxon>Malvaceae</taxon>
        <taxon>Malvoideae</taxon>
        <taxon>Hibiscus</taxon>
    </lineage>
</organism>
<proteinExistence type="predicted"/>
<evidence type="ECO:0000313" key="2">
    <source>
        <dbReference type="Proteomes" id="UP001396334"/>
    </source>
</evidence>
<gene>
    <name evidence="1" type="ORF">V6N11_082770</name>
</gene>
<accession>A0ABR2QJV4</accession>
<dbReference type="Gene3D" id="1.10.238.10">
    <property type="entry name" value="EF-hand"/>
    <property type="match status" value="1"/>
</dbReference>
<dbReference type="InterPro" id="IPR011992">
    <property type="entry name" value="EF-hand-dom_pair"/>
</dbReference>
<evidence type="ECO:0008006" key="3">
    <source>
        <dbReference type="Google" id="ProtNLM"/>
    </source>
</evidence>
<keyword evidence="2" id="KW-1185">Reference proteome</keyword>
<evidence type="ECO:0000313" key="1">
    <source>
        <dbReference type="EMBL" id="KAK9000976.1"/>
    </source>
</evidence>
<name>A0ABR2QJV4_9ROSI</name>
<dbReference type="SUPFAM" id="SSF47473">
    <property type="entry name" value="EF-hand"/>
    <property type="match status" value="1"/>
</dbReference>
<protein>
    <recommendedName>
        <fullName evidence="3">EF-hand domain-containing protein</fullName>
    </recommendedName>
</protein>
<sequence>MEQKKPTILRAYTSLCLSKSGTLQKSEILTSLKKAGLPVNEDNVVAMMRFLNEDTKKSISYGHFSAIVVAVAPPVEIHVGSVLKSALVGGLVSALSTSLLHPIDTIKARYST</sequence>
<dbReference type="EMBL" id="JBBPBN010000036">
    <property type="protein sequence ID" value="KAK9000976.1"/>
    <property type="molecule type" value="Genomic_DNA"/>
</dbReference>
<reference evidence="1 2" key="1">
    <citation type="journal article" date="2024" name="G3 (Bethesda)">
        <title>Genome assembly of Hibiscus sabdariffa L. provides insights into metabolisms of medicinal natural products.</title>
        <authorList>
            <person name="Kim T."/>
        </authorList>
    </citation>
    <scope>NUCLEOTIDE SEQUENCE [LARGE SCALE GENOMIC DNA]</scope>
    <source>
        <strain evidence="1">TK-2024</strain>
        <tissue evidence="1">Old leaves</tissue>
    </source>
</reference>
<dbReference type="Proteomes" id="UP001396334">
    <property type="component" value="Unassembled WGS sequence"/>
</dbReference>